<feature type="compositionally biased region" description="Basic residues" evidence="13">
    <location>
        <begin position="55"/>
        <end position="68"/>
    </location>
</feature>
<protein>
    <recommendedName>
        <fullName evidence="6 11">Glycylpeptide N-tetradecanoyltransferase</fullName>
        <ecNumber evidence="5 11">2.3.1.97</ecNumber>
    </recommendedName>
</protein>
<dbReference type="InterPro" id="IPR022677">
    <property type="entry name" value="NMT_C"/>
</dbReference>
<dbReference type="OrthoDB" id="60315at2759"/>
<feature type="region of interest" description="Disordered" evidence="13">
    <location>
        <begin position="1"/>
        <end position="82"/>
    </location>
</feature>
<dbReference type="FunFam" id="3.40.630.30:FF:000056">
    <property type="entry name" value="Glycylpeptide N-tetradecanoyltransferase"/>
    <property type="match status" value="1"/>
</dbReference>
<keyword evidence="8 11" id="KW-0808">Transferase</keyword>
<keyword evidence="17" id="KW-1185">Reference proteome</keyword>
<dbReference type="AlphaFoldDB" id="A0A084G2C1"/>
<dbReference type="OMA" id="GWKRDWH"/>
<dbReference type="GeneID" id="27726709"/>
<comment type="subcellular location">
    <subcellularLocation>
        <location evidence="2">Cytoplasm</location>
    </subcellularLocation>
</comment>
<evidence type="ECO:0000256" key="1">
    <source>
        <dbReference type="ARBA" id="ARBA00003900"/>
    </source>
</evidence>
<dbReference type="Pfam" id="PF01233">
    <property type="entry name" value="NMT"/>
    <property type="match status" value="1"/>
</dbReference>
<evidence type="ECO:0000256" key="4">
    <source>
        <dbReference type="ARBA" id="ARBA00011245"/>
    </source>
</evidence>
<dbReference type="GO" id="GO:0005829">
    <property type="term" value="C:cytosol"/>
    <property type="evidence" value="ECO:0007669"/>
    <property type="project" value="EnsemblFungi"/>
</dbReference>
<evidence type="ECO:0000256" key="6">
    <source>
        <dbReference type="ARBA" id="ARBA00022240"/>
    </source>
</evidence>
<evidence type="ECO:0000313" key="16">
    <source>
        <dbReference type="EMBL" id="KEZ41483.1"/>
    </source>
</evidence>
<evidence type="ECO:0000256" key="13">
    <source>
        <dbReference type="SAM" id="MobiDB-lite"/>
    </source>
</evidence>
<dbReference type="RefSeq" id="XP_016641282.1">
    <property type="nucleotide sequence ID" value="XM_016789455.1"/>
</dbReference>
<dbReference type="HOGENOM" id="CLU_022882_2_0_1"/>
<organism evidence="16 17">
    <name type="scientific">Pseudallescheria apiosperma</name>
    <name type="common">Scedosporium apiospermum</name>
    <dbReference type="NCBI Taxonomy" id="563466"/>
    <lineage>
        <taxon>Eukaryota</taxon>
        <taxon>Fungi</taxon>
        <taxon>Dikarya</taxon>
        <taxon>Ascomycota</taxon>
        <taxon>Pezizomycotina</taxon>
        <taxon>Sordariomycetes</taxon>
        <taxon>Hypocreomycetidae</taxon>
        <taxon>Microascales</taxon>
        <taxon>Microascaceae</taxon>
        <taxon>Scedosporium</taxon>
    </lineage>
</organism>
<feature type="domain" description="Glycylpeptide N-tetradecanoyltransferase N-terminal" evidence="14">
    <location>
        <begin position="176"/>
        <end position="331"/>
    </location>
</feature>
<feature type="compositionally biased region" description="Low complexity" evidence="13">
    <location>
        <begin position="9"/>
        <end position="20"/>
    </location>
</feature>
<dbReference type="InterPro" id="IPR016181">
    <property type="entry name" value="Acyl_CoA_acyltransferase"/>
</dbReference>
<evidence type="ECO:0000256" key="11">
    <source>
        <dbReference type="RuleBase" id="RU000586"/>
    </source>
</evidence>
<sequence>MPPAKDNEPSPSGAADPAASKGKEPEVVNESEGEEEDEEEAGAEGTAAAEASSGGKKKKKKKSKKKKAAAAPAEEESDKVGAETAQKLVSSLTDSQLKQLWSMNPALNNEITAGGSKEPTRQNVMEMLQKMSIHDLLTGMPSGRGAVKDMGAFKFWKTQPVPKFGEKISEEGPMQVKTLDDVAKQPDPLPDGFEWVTMDLTNEDEMKEVHDLLEGHYVEDDTAMLRFNYSMSILKWAMLAPGWKPDYHIGVRASQSRRLVAFISAIPVDIRVRKAVITVSEVNFLVVHKKLRNKRLAPVMIKEVTRRSNLNGIWQGLYTGGNILPTPVSTCRYYHRALDWQKLYEIGFSPLPPGSKPSQQIKRYQLPDHGKLKGVREITADDVDAVLSLLTRYLERFDMAPEYTKEEFIHWFVSTTQDREERVVWAYVVEDDNGKITDFFSFYGLDSSVINHNKHKLLRAAYHFYYATETGLTEKVDKAALKKRLNELMHEALIFAKKLKFDVYNALTLMENPLILNEHHFGGGDGNLHYYLFNYRTAPISGGVTKTNRPDEEKLSGIGVVML</sequence>
<comment type="caution">
    <text evidence="16">The sequence shown here is derived from an EMBL/GenBank/DDBJ whole genome shotgun (WGS) entry which is preliminary data.</text>
</comment>
<evidence type="ECO:0000256" key="2">
    <source>
        <dbReference type="ARBA" id="ARBA00004496"/>
    </source>
</evidence>
<evidence type="ECO:0000259" key="14">
    <source>
        <dbReference type="Pfam" id="PF01233"/>
    </source>
</evidence>
<evidence type="ECO:0000256" key="9">
    <source>
        <dbReference type="ARBA" id="ARBA00023315"/>
    </source>
</evidence>
<dbReference type="GO" id="GO:0004379">
    <property type="term" value="F:glycylpeptide N-tetradecanoyltransferase activity"/>
    <property type="evidence" value="ECO:0007669"/>
    <property type="project" value="UniProtKB-EC"/>
</dbReference>
<reference evidence="16 17" key="1">
    <citation type="journal article" date="2014" name="Genome Announc.">
        <title>Draft genome sequence of the pathogenic fungus Scedosporium apiospermum.</title>
        <authorList>
            <person name="Vandeputte P."/>
            <person name="Ghamrawi S."/>
            <person name="Rechenmann M."/>
            <person name="Iltis A."/>
            <person name="Giraud S."/>
            <person name="Fleury M."/>
            <person name="Thornton C."/>
            <person name="Delhaes L."/>
            <person name="Meyer W."/>
            <person name="Papon N."/>
            <person name="Bouchara J.P."/>
        </authorList>
    </citation>
    <scope>NUCLEOTIDE SEQUENCE [LARGE SCALE GENOMIC DNA]</scope>
    <source>
        <strain evidence="16 17">IHEM 14462</strain>
    </source>
</reference>
<dbReference type="Proteomes" id="UP000028545">
    <property type="component" value="Unassembled WGS sequence"/>
</dbReference>
<dbReference type="VEuPathDB" id="FungiDB:SAPIO_CDS7637"/>
<proteinExistence type="inferred from homology"/>
<dbReference type="InterPro" id="IPR022676">
    <property type="entry name" value="NMT_N"/>
</dbReference>
<feature type="compositionally biased region" description="Low complexity" evidence="13">
    <location>
        <begin position="43"/>
        <end position="54"/>
    </location>
</feature>
<dbReference type="Pfam" id="PF02799">
    <property type="entry name" value="NMT_C"/>
    <property type="match status" value="1"/>
</dbReference>
<dbReference type="EMBL" id="JOWA01000110">
    <property type="protein sequence ID" value="KEZ41483.1"/>
    <property type="molecule type" value="Genomic_DNA"/>
</dbReference>
<feature type="domain" description="Glycylpeptide N-tetradecanoyltransferase C-terminal" evidence="15">
    <location>
        <begin position="345"/>
        <end position="561"/>
    </location>
</feature>
<comment type="similarity">
    <text evidence="3 12">Belongs to the NMT family.</text>
</comment>
<dbReference type="KEGG" id="sapo:SAPIO_CDS7637"/>
<keyword evidence="7" id="KW-0963">Cytoplasm</keyword>
<gene>
    <name evidence="16" type="ORF">SAPIO_CDS7637</name>
</gene>
<dbReference type="PANTHER" id="PTHR11377">
    <property type="entry name" value="N-MYRISTOYL TRANSFERASE"/>
    <property type="match status" value="1"/>
</dbReference>
<evidence type="ECO:0000256" key="10">
    <source>
        <dbReference type="ARBA" id="ARBA00048276"/>
    </source>
</evidence>
<dbReference type="Gene3D" id="3.40.630.30">
    <property type="match status" value="2"/>
</dbReference>
<accession>A0A084G2C1</accession>
<evidence type="ECO:0000256" key="8">
    <source>
        <dbReference type="ARBA" id="ARBA00022679"/>
    </source>
</evidence>
<dbReference type="FunFam" id="3.40.630.30:FF:000042">
    <property type="entry name" value="Glycylpeptide N-tetradecanoyltransferase"/>
    <property type="match status" value="1"/>
</dbReference>
<comment type="catalytic activity">
    <reaction evidence="10 11">
        <text>N-terminal glycyl-[protein] + tetradecanoyl-CoA = N-tetradecanoylglycyl-[protein] + CoA + H(+)</text>
        <dbReference type="Rhea" id="RHEA:15521"/>
        <dbReference type="Rhea" id="RHEA-COMP:12666"/>
        <dbReference type="Rhea" id="RHEA-COMP:12667"/>
        <dbReference type="ChEBI" id="CHEBI:15378"/>
        <dbReference type="ChEBI" id="CHEBI:57287"/>
        <dbReference type="ChEBI" id="CHEBI:57385"/>
        <dbReference type="ChEBI" id="CHEBI:64723"/>
        <dbReference type="ChEBI" id="CHEBI:133050"/>
        <dbReference type="EC" id="2.3.1.97"/>
    </reaction>
</comment>
<keyword evidence="9 11" id="KW-0012">Acyltransferase</keyword>
<comment type="subunit">
    <text evidence="4">Monomer.</text>
</comment>
<feature type="compositionally biased region" description="Acidic residues" evidence="13">
    <location>
        <begin position="27"/>
        <end position="42"/>
    </location>
</feature>
<dbReference type="InterPro" id="IPR000903">
    <property type="entry name" value="NMT"/>
</dbReference>
<comment type="function">
    <text evidence="1 11">Adds a myristoyl group to the N-terminal glycine residue of certain cellular proteins.</text>
</comment>
<evidence type="ECO:0000256" key="3">
    <source>
        <dbReference type="ARBA" id="ARBA00009469"/>
    </source>
</evidence>
<dbReference type="SUPFAM" id="SSF55729">
    <property type="entry name" value="Acyl-CoA N-acyltransferases (Nat)"/>
    <property type="match status" value="2"/>
</dbReference>
<evidence type="ECO:0000256" key="12">
    <source>
        <dbReference type="RuleBase" id="RU004178"/>
    </source>
</evidence>
<evidence type="ECO:0000259" key="15">
    <source>
        <dbReference type="Pfam" id="PF02799"/>
    </source>
</evidence>
<evidence type="ECO:0000256" key="7">
    <source>
        <dbReference type="ARBA" id="ARBA00022490"/>
    </source>
</evidence>
<evidence type="ECO:0000256" key="5">
    <source>
        <dbReference type="ARBA" id="ARBA00012923"/>
    </source>
</evidence>
<dbReference type="PANTHER" id="PTHR11377:SF5">
    <property type="entry name" value="GLYCYLPEPTIDE N-TETRADECANOYLTRANSFERASE"/>
    <property type="match status" value="1"/>
</dbReference>
<name>A0A084G2C1_PSEDA</name>
<dbReference type="EC" id="2.3.1.97" evidence="5 11"/>
<evidence type="ECO:0000313" key="17">
    <source>
        <dbReference type="Proteomes" id="UP000028545"/>
    </source>
</evidence>